<dbReference type="CDD" id="cd00190">
    <property type="entry name" value="Tryp_SPc"/>
    <property type="match status" value="1"/>
</dbReference>
<sequence>MHILITNIVSIRFSIKQSTLICIKTSVFSKKGRIIGGQNTDTTDFPYQALLKRISNDQLICGAAIISHFHIITTAHCVDKNIDSHDNIKIIVGNFNSSSYTGITYYPNKIFIHTEYTGNLNPFNTIQNDIAIIQIKGYMEFSKFISKIKLATENIIDGNIGVFVGWGSTYFPNIVHSVFLQKIWVTIINNKKCQDVYPGIYADQFCGIQHRGIGPCFGDGGGPLISVGKLVGLISLSNPCAEGIPDVYTSIYYHLKFIKFILYNVGQSD</sequence>
<dbReference type="GO" id="GO:0006508">
    <property type="term" value="P:proteolysis"/>
    <property type="evidence" value="ECO:0007669"/>
    <property type="project" value="UniProtKB-KW"/>
</dbReference>
<dbReference type="PANTHER" id="PTHR24276">
    <property type="entry name" value="POLYSERASE-RELATED"/>
    <property type="match status" value="1"/>
</dbReference>
<keyword evidence="7" id="KW-1185">Reference proteome</keyword>
<keyword evidence="4" id="KW-0720">Serine protease</keyword>
<evidence type="ECO:0000313" key="8">
    <source>
        <dbReference type="RefSeq" id="XP_011499627.1"/>
    </source>
</evidence>
<dbReference type="InterPro" id="IPR009003">
    <property type="entry name" value="Peptidase_S1_PA"/>
</dbReference>
<evidence type="ECO:0000256" key="5">
    <source>
        <dbReference type="ARBA" id="ARBA00023157"/>
    </source>
</evidence>
<dbReference type="SMART" id="SM00020">
    <property type="entry name" value="Tryp_SPc"/>
    <property type="match status" value="1"/>
</dbReference>
<dbReference type="InterPro" id="IPR050430">
    <property type="entry name" value="Peptidase_S1"/>
</dbReference>
<dbReference type="SUPFAM" id="SSF50494">
    <property type="entry name" value="Trypsin-like serine proteases"/>
    <property type="match status" value="1"/>
</dbReference>
<proteinExistence type="inferred from homology"/>
<dbReference type="PANTHER" id="PTHR24276:SF98">
    <property type="entry name" value="FI18310P1-RELATED"/>
    <property type="match status" value="1"/>
</dbReference>
<keyword evidence="2" id="KW-0645">Protease</keyword>
<dbReference type="PROSITE" id="PS50240">
    <property type="entry name" value="TRYPSIN_DOM"/>
    <property type="match status" value="1"/>
</dbReference>
<dbReference type="AlphaFoldDB" id="A0AAJ6YK90"/>
<dbReference type="Gene3D" id="2.40.10.10">
    <property type="entry name" value="Trypsin-like serine proteases"/>
    <property type="match status" value="1"/>
</dbReference>
<evidence type="ECO:0000256" key="4">
    <source>
        <dbReference type="ARBA" id="ARBA00022825"/>
    </source>
</evidence>
<protein>
    <submittedName>
        <fullName evidence="8">Chymotrypsin-1-like isoform X1</fullName>
    </submittedName>
</protein>
<evidence type="ECO:0000256" key="3">
    <source>
        <dbReference type="ARBA" id="ARBA00022801"/>
    </source>
</evidence>
<comment type="similarity">
    <text evidence="1">Belongs to the peptidase S1 family.</text>
</comment>
<reference evidence="8" key="1">
    <citation type="submission" date="2025-08" db="UniProtKB">
        <authorList>
            <consortium name="RefSeq"/>
        </authorList>
    </citation>
    <scope>IDENTIFICATION</scope>
</reference>
<keyword evidence="5" id="KW-1015">Disulfide bond</keyword>
<keyword evidence="3" id="KW-0378">Hydrolase</keyword>
<dbReference type="KEGG" id="csol:105363585"/>
<organism evidence="7 8">
    <name type="scientific">Ceratosolen solmsi marchali</name>
    <dbReference type="NCBI Taxonomy" id="326594"/>
    <lineage>
        <taxon>Eukaryota</taxon>
        <taxon>Metazoa</taxon>
        <taxon>Ecdysozoa</taxon>
        <taxon>Arthropoda</taxon>
        <taxon>Hexapoda</taxon>
        <taxon>Insecta</taxon>
        <taxon>Pterygota</taxon>
        <taxon>Neoptera</taxon>
        <taxon>Endopterygota</taxon>
        <taxon>Hymenoptera</taxon>
        <taxon>Apocrita</taxon>
        <taxon>Proctotrupomorpha</taxon>
        <taxon>Chalcidoidea</taxon>
        <taxon>Agaonidae</taxon>
        <taxon>Agaoninae</taxon>
        <taxon>Ceratosolen</taxon>
    </lineage>
</organism>
<gene>
    <name evidence="8" type="primary">LOC105363585</name>
</gene>
<feature type="domain" description="Peptidase S1" evidence="6">
    <location>
        <begin position="34"/>
        <end position="266"/>
    </location>
</feature>
<dbReference type="InterPro" id="IPR001254">
    <property type="entry name" value="Trypsin_dom"/>
</dbReference>
<dbReference type="FunFam" id="2.40.10.10:FF:000068">
    <property type="entry name" value="transmembrane protease serine 2"/>
    <property type="match status" value="1"/>
</dbReference>
<evidence type="ECO:0000313" key="7">
    <source>
        <dbReference type="Proteomes" id="UP000695007"/>
    </source>
</evidence>
<dbReference type="Proteomes" id="UP000695007">
    <property type="component" value="Unplaced"/>
</dbReference>
<evidence type="ECO:0000256" key="1">
    <source>
        <dbReference type="ARBA" id="ARBA00007664"/>
    </source>
</evidence>
<evidence type="ECO:0000256" key="2">
    <source>
        <dbReference type="ARBA" id="ARBA00022670"/>
    </source>
</evidence>
<dbReference type="InterPro" id="IPR001314">
    <property type="entry name" value="Peptidase_S1A"/>
</dbReference>
<dbReference type="GeneID" id="105363585"/>
<dbReference type="Pfam" id="PF00089">
    <property type="entry name" value="Trypsin"/>
    <property type="match status" value="1"/>
</dbReference>
<dbReference type="GO" id="GO:0004252">
    <property type="term" value="F:serine-type endopeptidase activity"/>
    <property type="evidence" value="ECO:0007669"/>
    <property type="project" value="InterPro"/>
</dbReference>
<dbReference type="PRINTS" id="PR00722">
    <property type="entry name" value="CHYMOTRYPSIN"/>
</dbReference>
<dbReference type="RefSeq" id="XP_011499627.1">
    <property type="nucleotide sequence ID" value="XM_011501325.1"/>
</dbReference>
<accession>A0AAJ6YK90</accession>
<dbReference type="InterPro" id="IPR043504">
    <property type="entry name" value="Peptidase_S1_PA_chymotrypsin"/>
</dbReference>
<evidence type="ECO:0000259" key="6">
    <source>
        <dbReference type="PROSITE" id="PS50240"/>
    </source>
</evidence>
<name>A0AAJ6YK90_9HYME</name>